<dbReference type="Proteomes" id="UP000695022">
    <property type="component" value="Unplaced"/>
</dbReference>
<keyword evidence="2" id="KW-0378">Hydrolase</keyword>
<dbReference type="PROSITE" id="PS01090">
    <property type="entry name" value="TATD_2"/>
    <property type="match status" value="1"/>
</dbReference>
<dbReference type="GeneID" id="106820421"/>
<dbReference type="InterPro" id="IPR018228">
    <property type="entry name" value="DNase_TatD-rel_CS"/>
</dbReference>
<keyword evidence="3" id="KW-1185">Reference proteome</keyword>
<accession>A0ABM1F7K3</accession>
<feature type="non-terminal residue" evidence="4">
    <location>
        <position position="98"/>
    </location>
</feature>
<name>A0ABM1F7K3_PRICU</name>
<dbReference type="PROSITE" id="PS01137">
    <property type="entry name" value="TATD_1"/>
    <property type="match status" value="1"/>
</dbReference>
<gene>
    <name evidence="4" type="primary">LOC106820421</name>
</gene>
<evidence type="ECO:0000313" key="3">
    <source>
        <dbReference type="Proteomes" id="UP000695022"/>
    </source>
</evidence>
<proteinExistence type="inferred from homology"/>
<comment type="similarity">
    <text evidence="1">Belongs to the metallo-dependent hydrolases superfamily. TatD-type hydrolase family.</text>
</comment>
<dbReference type="RefSeq" id="XP_014680424.1">
    <property type="nucleotide sequence ID" value="XM_014824938.1"/>
</dbReference>
<dbReference type="InterPro" id="IPR001130">
    <property type="entry name" value="TatD-like"/>
</dbReference>
<organism evidence="3 4">
    <name type="scientific">Priapulus caudatus</name>
    <name type="common">Priapulid worm</name>
    <dbReference type="NCBI Taxonomy" id="37621"/>
    <lineage>
        <taxon>Eukaryota</taxon>
        <taxon>Metazoa</taxon>
        <taxon>Ecdysozoa</taxon>
        <taxon>Scalidophora</taxon>
        <taxon>Priapulida</taxon>
        <taxon>Priapulimorpha</taxon>
        <taxon>Priapulimorphida</taxon>
        <taxon>Priapulidae</taxon>
        <taxon>Priapulus</taxon>
    </lineage>
</organism>
<evidence type="ECO:0000313" key="4">
    <source>
        <dbReference type="RefSeq" id="XP_014680424.1"/>
    </source>
</evidence>
<evidence type="ECO:0000256" key="1">
    <source>
        <dbReference type="ARBA" id="ARBA00009275"/>
    </source>
</evidence>
<dbReference type="PANTHER" id="PTHR46124">
    <property type="entry name" value="D-AMINOACYL-TRNA DEACYLASE"/>
    <property type="match status" value="1"/>
</dbReference>
<evidence type="ECO:0000256" key="2">
    <source>
        <dbReference type="ARBA" id="ARBA00022801"/>
    </source>
</evidence>
<dbReference type="PANTHER" id="PTHR46124:SF3">
    <property type="entry name" value="HYDROLASE"/>
    <property type="match status" value="1"/>
</dbReference>
<dbReference type="Gene3D" id="3.20.20.140">
    <property type="entry name" value="Metal-dependent hydrolases"/>
    <property type="match status" value="1"/>
</dbReference>
<reference evidence="4" key="1">
    <citation type="submission" date="2025-08" db="UniProtKB">
        <authorList>
            <consortium name="RefSeq"/>
        </authorList>
    </citation>
    <scope>IDENTIFICATION</scope>
</reference>
<protein>
    <submittedName>
        <fullName evidence="4">Uncharacterized deoxyribonuclease YjjV-like</fullName>
    </submittedName>
</protein>
<dbReference type="InterPro" id="IPR032466">
    <property type="entry name" value="Metal_Hydrolase"/>
</dbReference>
<dbReference type="Pfam" id="PF01026">
    <property type="entry name" value="TatD_DNase"/>
    <property type="match status" value="1"/>
</dbReference>
<dbReference type="SUPFAM" id="SSF51556">
    <property type="entry name" value="Metallo-dependent hydrolases"/>
    <property type="match status" value="1"/>
</dbReference>
<sequence>MQLIDSHCHLDDDRYDTDRDDIIARARMQGVNQIVLPATTASRWGKVKQIAEEYEGVYPAYGLHPMFIRSMQLFIEQLQLAKNHALPVIVHVRKAMDK</sequence>